<organism evidence="2">
    <name type="scientific">marine sediment metagenome</name>
    <dbReference type="NCBI Taxonomy" id="412755"/>
    <lineage>
        <taxon>unclassified sequences</taxon>
        <taxon>metagenomes</taxon>
        <taxon>ecological metagenomes</taxon>
    </lineage>
</organism>
<evidence type="ECO:0000259" key="1">
    <source>
        <dbReference type="Pfam" id="PF13471"/>
    </source>
</evidence>
<reference evidence="2" key="1">
    <citation type="journal article" date="2015" name="Nature">
        <title>Complex archaea that bridge the gap between prokaryotes and eukaryotes.</title>
        <authorList>
            <person name="Spang A."/>
            <person name="Saw J.H."/>
            <person name="Jorgensen S.L."/>
            <person name="Zaremba-Niedzwiedzka K."/>
            <person name="Martijn J."/>
            <person name="Lind A.E."/>
            <person name="van Eijk R."/>
            <person name="Schleper C."/>
            <person name="Guy L."/>
            <person name="Ettema T.J."/>
        </authorList>
    </citation>
    <scope>NUCLEOTIDE SEQUENCE</scope>
</reference>
<dbReference type="NCBIfam" id="NF033537">
    <property type="entry name" value="lasso_biosyn_B2"/>
    <property type="match status" value="1"/>
</dbReference>
<dbReference type="EMBL" id="LAZR01014116">
    <property type="protein sequence ID" value="KKM18898.1"/>
    <property type="molecule type" value="Genomic_DNA"/>
</dbReference>
<protein>
    <recommendedName>
        <fullName evidence="1">Microcin J25-processing protein McjB C-terminal domain-containing protein</fullName>
    </recommendedName>
</protein>
<dbReference type="InterPro" id="IPR032708">
    <property type="entry name" value="McjB_C"/>
</dbReference>
<dbReference type="Pfam" id="PF13471">
    <property type="entry name" value="Transglut_core3"/>
    <property type="match status" value="1"/>
</dbReference>
<evidence type="ECO:0000313" key="2">
    <source>
        <dbReference type="EMBL" id="KKM18898.1"/>
    </source>
</evidence>
<dbReference type="AlphaFoldDB" id="A0A0F9K9Y6"/>
<comment type="caution">
    <text evidence="2">The sequence shown here is derived from an EMBL/GenBank/DDBJ whole genome shotgun (WGS) entry which is preliminary data.</text>
</comment>
<accession>A0A0F9K9Y6</accession>
<feature type="domain" description="Microcin J25-processing protein McjB C-terminal" evidence="1">
    <location>
        <begin position="48"/>
        <end position="148"/>
    </location>
</feature>
<name>A0A0F9K9Y6_9ZZZZ</name>
<sequence>MDRHELYFFLEAVLYIAAARFCVYFLPLKWYASMLGADSPHVPYALAQDRVNPDTVERIRRAISRAANNVPWNTVCLPQAIAAKWMCQRRNIRSVMYLGVTKKAETTTSEQNLNAMFSKQASMKAHAWLKVEDTIITGKVGHKKFTVLKTFY</sequence>
<proteinExistence type="predicted"/>
<gene>
    <name evidence="2" type="ORF">LCGC14_1661060</name>
</gene>
<dbReference type="InterPro" id="IPR053521">
    <property type="entry name" value="McjB-like"/>
</dbReference>